<organism evidence="2 3">
    <name type="scientific">Mycena rosella</name>
    <name type="common">Pink bonnet</name>
    <name type="synonym">Agaricus rosellus</name>
    <dbReference type="NCBI Taxonomy" id="1033263"/>
    <lineage>
        <taxon>Eukaryota</taxon>
        <taxon>Fungi</taxon>
        <taxon>Dikarya</taxon>
        <taxon>Basidiomycota</taxon>
        <taxon>Agaricomycotina</taxon>
        <taxon>Agaricomycetes</taxon>
        <taxon>Agaricomycetidae</taxon>
        <taxon>Agaricales</taxon>
        <taxon>Marasmiineae</taxon>
        <taxon>Mycenaceae</taxon>
        <taxon>Mycena</taxon>
    </lineage>
</organism>
<name>A0AAD7CUJ8_MYCRO</name>
<proteinExistence type="predicted"/>
<accession>A0AAD7CUJ8</accession>
<feature type="region of interest" description="Disordered" evidence="1">
    <location>
        <begin position="362"/>
        <end position="390"/>
    </location>
</feature>
<comment type="caution">
    <text evidence="2">The sequence shown here is derived from an EMBL/GenBank/DDBJ whole genome shotgun (WGS) entry which is preliminary data.</text>
</comment>
<protein>
    <submittedName>
        <fullName evidence="2">Uncharacterized protein</fullName>
    </submittedName>
</protein>
<feature type="compositionally biased region" description="Polar residues" evidence="1">
    <location>
        <begin position="377"/>
        <end position="389"/>
    </location>
</feature>
<sequence>MDDSLFIRINRITIFTSPCRQVAKSNSLTTLIHKAIRATISSSRPSFKHHLVEKGVGQWLSSASDEVVDHIYHAGELAIQMGFLNHMFQTVASERTCGHFGTLKAQLLSIETYALMMVHSDVDIVGEASDAVAADAFIILAGLIFRMLEFREFQRWFAAAFGPVIAAADSAYLKYHAAQPMESGLHDFPGALPKAKRAKFNDGGHKYFSKARAILRIPEPPSAPATHSISIPTPQSAPHTVIEVPLTPAPGRRFLSGTLIISGPRFPSVTHIISGPRFSSGTLIISGISAFAKPERDAFVATALPETSLSVASTIQTGLSSGFGTIQFPETIETTEEERSTAHVAAALVSPVFPMSPLITPPPPPSPMLPTQRRPPYQSSMPLVSTNRPSTKRIATRAPQTTPVLPQPHQATRRASLPMIDPSLRSWFPEPRAISTVNSSQSGITLINQKNPKALPALPLRDASVFSAPLPFSGGPMRPV</sequence>
<evidence type="ECO:0000313" key="3">
    <source>
        <dbReference type="Proteomes" id="UP001221757"/>
    </source>
</evidence>
<reference evidence="2" key="1">
    <citation type="submission" date="2023-03" db="EMBL/GenBank/DDBJ databases">
        <title>Massive genome expansion in bonnet fungi (Mycena s.s.) driven by repeated elements and novel gene families across ecological guilds.</title>
        <authorList>
            <consortium name="Lawrence Berkeley National Laboratory"/>
            <person name="Harder C.B."/>
            <person name="Miyauchi S."/>
            <person name="Viragh M."/>
            <person name="Kuo A."/>
            <person name="Thoen E."/>
            <person name="Andreopoulos B."/>
            <person name="Lu D."/>
            <person name="Skrede I."/>
            <person name="Drula E."/>
            <person name="Henrissat B."/>
            <person name="Morin E."/>
            <person name="Kohler A."/>
            <person name="Barry K."/>
            <person name="LaButti K."/>
            <person name="Morin E."/>
            <person name="Salamov A."/>
            <person name="Lipzen A."/>
            <person name="Mereny Z."/>
            <person name="Hegedus B."/>
            <person name="Baldrian P."/>
            <person name="Stursova M."/>
            <person name="Weitz H."/>
            <person name="Taylor A."/>
            <person name="Grigoriev I.V."/>
            <person name="Nagy L.G."/>
            <person name="Martin F."/>
            <person name="Kauserud H."/>
        </authorList>
    </citation>
    <scope>NUCLEOTIDE SEQUENCE</scope>
    <source>
        <strain evidence="2">CBHHK067</strain>
    </source>
</reference>
<dbReference type="Proteomes" id="UP001221757">
    <property type="component" value="Unassembled WGS sequence"/>
</dbReference>
<keyword evidence="3" id="KW-1185">Reference proteome</keyword>
<gene>
    <name evidence="2" type="ORF">B0H17DRAFT_1337460</name>
</gene>
<dbReference type="EMBL" id="JARKIE010000265">
    <property type="protein sequence ID" value="KAJ7659950.1"/>
    <property type="molecule type" value="Genomic_DNA"/>
</dbReference>
<dbReference type="AlphaFoldDB" id="A0AAD7CUJ8"/>
<evidence type="ECO:0000256" key="1">
    <source>
        <dbReference type="SAM" id="MobiDB-lite"/>
    </source>
</evidence>
<evidence type="ECO:0000313" key="2">
    <source>
        <dbReference type="EMBL" id="KAJ7659950.1"/>
    </source>
</evidence>